<feature type="domain" description="Clp ATPase C-terminal" evidence="3">
    <location>
        <begin position="25"/>
        <end position="114"/>
    </location>
</feature>
<keyword evidence="5" id="KW-1185">Reference proteome</keyword>
<gene>
    <name evidence="4" type="ORF">HO173_007428</name>
</gene>
<dbReference type="Pfam" id="PF10431">
    <property type="entry name" value="ClpB_D2-small"/>
    <property type="match status" value="1"/>
</dbReference>
<protein>
    <recommendedName>
        <fullName evidence="3">Clp ATPase C-terminal domain-containing protein</fullName>
    </recommendedName>
</protein>
<dbReference type="EMBL" id="JACCJC010000030">
    <property type="protein sequence ID" value="KAF6234395.1"/>
    <property type="molecule type" value="Genomic_DNA"/>
</dbReference>
<comment type="caution">
    <text evidence="4">The sequence shown here is derived from an EMBL/GenBank/DDBJ whole genome shotgun (WGS) entry which is preliminary data.</text>
</comment>
<dbReference type="GO" id="GO:0042026">
    <property type="term" value="P:protein refolding"/>
    <property type="evidence" value="ECO:0007669"/>
    <property type="project" value="TreeGrafter"/>
</dbReference>
<keyword evidence="2" id="KW-0067">ATP-binding</keyword>
<dbReference type="Gene3D" id="1.10.8.60">
    <property type="match status" value="1"/>
</dbReference>
<dbReference type="SMART" id="SM01086">
    <property type="entry name" value="ClpB_D2-small"/>
    <property type="match status" value="1"/>
</dbReference>
<dbReference type="PANTHER" id="PTHR11638">
    <property type="entry name" value="ATP-DEPENDENT CLP PROTEASE"/>
    <property type="match status" value="1"/>
</dbReference>
<dbReference type="AlphaFoldDB" id="A0A8H6L3N4"/>
<dbReference type="RefSeq" id="XP_037163792.1">
    <property type="nucleotide sequence ID" value="XM_037309332.1"/>
</dbReference>
<keyword evidence="1" id="KW-0547">Nucleotide-binding</keyword>
<sequence length="120" mass="13692">MAVVGSTFPPEFINRLDEFNLFRRLSKSTLRDIVDIRLNELQARLEDRRIVLALNDEIRNWLAEKAFDPRYGARHLNRLISKQIATGLTDRVTRGEIRSGQQAKVEIAHGGHSLTVLPST</sequence>
<dbReference type="GO" id="GO:0005524">
    <property type="term" value="F:ATP binding"/>
    <property type="evidence" value="ECO:0007669"/>
    <property type="project" value="UniProtKB-KW"/>
</dbReference>
<dbReference type="OrthoDB" id="47330at2759"/>
<organism evidence="4 5">
    <name type="scientific">Letharia columbiana</name>
    <dbReference type="NCBI Taxonomy" id="112416"/>
    <lineage>
        <taxon>Eukaryota</taxon>
        <taxon>Fungi</taxon>
        <taxon>Dikarya</taxon>
        <taxon>Ascomycota</taxon>
        <taxon>Pezizomycotina</taxon>
        <taxon>Lecanoromycetes</taxon>
        <taxon>OSLEUM clade</taxon>
        <taxon>Lecanoromycetidae</taxon>
        <taxon>Lecanorales</taxon>
        <taxon>Lecanorineae</taxon>
        <taxon>Parmeliaceae</taxon>
        <taxon>Letharia</taxon>
    </lineage>
</organism>
<evidence type="ECO:0000313" key="5">
    <source>
        <dbReference type="Proteomes" id="UP000578531"/>
    </source>
</evidence>
<dbReference type="InterPro" id="IPR019489">
    <property type="entry name" value="Clp_ATPase_C"/>
</dbReference>
<dbReference type="PANTHER" id="PTHR11638:SF176">
    <property type="entry name" value="HEAT SHOCK PROTEIN 78, MITOCHONDRIAL"/>
    <property type="match status" value="1"/>
</dbReference>
<accession>A0A8H6L3N4</accession>
<proteinExistence type="predicted"/>
<dbReference type="GeneID" id="59289085"/>
<dbReference type="Proteomes" id="UP000578531">
    <property type="component" value="Unassembled WGS sequence"/>
</dbReference>
<dbReference type="SUPFAM" id="SSF52540">
    <property type="entry name" value="P-loop containing nucleoside triphosphate hydrolases"/>
    <property type="match status" value="1"/>
</dbReference>
<evidence type="ECO:0000259" key="3">
    <source>
        <dbReference type="SMART" id="SM01086"/>
    </source>
</evidence>
<dbReference type="GO" id="GO:0005759">
    <property type="term" value="C:mitochondrial matrix"/>
    <property type="evidence" value="ECO:0007669"/>
    <property type="project" value="TreeGrafter"/>
</dbReference>
<dbReference type="GO" id="GO:0016887">
    <property type="term" value="F:ATP hydrolysis activity"/>
    <property type="evidence" value="ECO:0007669"/>
    <property type="project" value="TreeGrafter"/>
</dbReference>
<name>A0A8H6L3N4_9LECA</name>
<evidence type="ECO:0000256" key="2">
    <source>
        <dbReference type="ARBA" id="ARBA00022840"/>
    </source>
</evidence>
<dbReference type="GO" id="GO:0043335">
    <property type="term" value="P:protein unfolding"/>
    <property type="evidence" value="ECO:0007669"/>
    <property type="project" value="TreeGrafter"/>
</dbReference>
<dbReference type="InterPro" id="IPR027417">
    <property type="entry name" value="P-loop_NTPase"/>
</dbReference>
<reference evidence="4 5" key="1">
    <citation type="journal article" date="2020" name="Genomics">
        <title>Complete, high-quality genomes from long-read metagenomic sequencing of two wolf lichen thalli reveals enigmatic genome architecture.</title>
        <authorList>
            <person name="McKenzie S.K."/>
            <person name="Walston R.F."/>
            <person name="Allen J.L."/>
        </authorList>
    </citation>
    <scope>NUCLEOTIDE SEQUENCE [LARGE SCALE GENOMIC DNA]</scope>
    <source>
        <strain evidence="4">WasteWater2</strain>
    </source>
</reference>
<dbReference type="GO" id="GO:0034605">
    <property type="term" value="P:cellular response to heat"/>
    <property type="evidence" value="ECO:0007669"/>
    <property type="project" value="TreeGrafter"/>
</dbReference>
<dbReference type="InterPro" id="IPR050130">
    <property type="entry name" value="ClpA_ClpB"/>
</dbReference>
<evidence type="ECO:0000256" key="1">
    <source>
        <dbReference type="ARBA" id="ARBA00022741"/>
    </source>
</evidence>
<evidence type="ECO:0000313" key="4">
    <source>
        <dbReference type="EMBL" id="KAF6234395.1"/>
    </source>
</evidence>